<dbReference type="EMBL" id="LT598484">
    <property type="protein sequence ID" value="SCU98742.1"/>
    <property type="molecule type" value="Genomic_DNA"/>
</dbReference>
<keyword evidence="3" id="KW-1185">Reference proteome</keyword>
<dbReference type="Proteomes" id="UP000191144">
    <property type="component" value="Chromosome G"/>
</dbReference>
<dbReference type="OrthoDB" id="4096201at2759"/>
<feature type="compositionally biased region" description="Polar residues" evidence="1">
    <location>
        <begin position="53"/>
        <end position="62"/>
    </location>
</feature>
<gene>
    <name evidence="2" type="ORF">LAME_0G00386G</name>
</gene>
<protein>
    <submittedName>
        <fullName evidence="2">LAME_0G00386g1_1</fullName>
    </submittedName>
</protein>
<dbReference type="AlphaFoldDB" id="A0A1G4K4P4"/>
<feature type="region of interest" description="Disordered" evidence="1">
    <location>
        <begin position="225"/>
        <end position="244"/>
    </location>
</feature>
<evidence type="ECO:0000313" key="2">
    <source>
        <dbReference type="EMBL" id="SCU98742.1"/>
    </source>
</evidence>
<evidence type="ECO:0000313" key="3">
    <source>
        <dbReference type="Proteomes" id="UP000191144"/>
    </source>
</evidence>
<evidence type="ECO:0000256" key="1">
    <source>
        <dbReference type="SAM" id="MobiDB-lite"/>
    </source>
</evidence>
<feature type="region of interest" description="Disordered" evidence="1">
    <location>
        <begin position="128"/>
        <end position="149"/>
    </location>
</feature>
<feature type="compositionally biased region" description="Polar residues" evidence="1">
    <location>
        <begin position="132"/>
        <end position="145"/>
    </location>
</feature>
<reference evidence="3" key="1">
    <citation type="submission" date="2016-03" db="EMBL/GenBank/DDBJ databases">
        <authorList>
            <person name="Devillers Hugo."/>
        </authorList>
    </citation>
    <scope>NUCLEOTIDE SEQUENCE [LARGE SCALE GENOMIC DNA]</scope>
</reference>
<proteinExistence type="predicted"/>
<accession>A0A1G4K4P4</accession>
<sequence>MEFHSKRSRPAVAPASEPLPLKRRALNVLPSSPPLASRGLSHVPRTSMLLAKSGTNRKFSATSSDDSDIPPSSSCHMSFSKKPAVHFQSSPRVDPILLEAVARYSDTDNDFDNNQKLESLHVESENARENSHQITGSSDAPSGNTPHVIDTGYALEKRKSLSRHASFSSIGRKQIIPYSDSVAQERCFDYLLQSIDEVWARFCNETSTAEAKVYESMCKSQVCASESPTPFRDDSSAARYSNPGSPRYKRTLSFTSVNNKNGMAYSDEDSDETGGYKSEVTNPTEYETDCASRKISKLPDSLRLQSLKDRLCRAKNDLEGLHGSTAYEECARFWRRWDMIKYGAVEMMEEDDEDEVIESVIEELERGRCFTN</sequence>
<feature type="region of interest" description="Disordered" evidence="1">
    <location>
        <begin position="1"/>
        <end position="77"/>
    </location>
</feature>
<organism evidence="2 3">
    <name type="scientific">Lachancea meyersii CBS 8951</name>
    <dbReference type="NCBI Taxonomy" id="1266667"/>
    <lineage>
        <taxon>Eukaryota</taxon>
        <taxon>Fungi</taxon>
        <taxon>Dikarya</taxon>
        <taxon>Ascomycota</taxon>
        <taxon>Saccharomycotina</taxon>
        <taxon>Saccharomycetes</taxon>
        <taxon>Saccharomycetales</taxon>
        <taxon>Saccharomycetaceae</taxon>
        <taxon>Lachancea</taxon>
    </lineage>
</organism>
<feature type="region of interest" description="Disordered" evidence="1">
    <location>
        <begin position="260"/>
        <end position="284"/>
    </location>
</feature>
<name>A0A1G4K4P4_9SACH</name>